<dbReference type="Proteomes" id="UP001139344">
    <property type="component" value="Unassembled WGS sequence"/>
</dbReference>
<keyword evidence="1" id="KW-0732">Signal</keyword>
<dbReference type="PANTHER" id="PTHR30383:SF5">
    <property type="entry name" value="SGNH HYDROLASE-TYPE ESTERASE DOMAIN-CONTAINING PROTEIN"/>
    <property type="match status" value="1"/>
</dbReference>
<dbReference type="PANTHER" id="PTHR30383">
    <property type="entry name" value="THIOESTERASE 1/PROTEASE 1/LYSOPHOSPHOLIPASE L1"/>
    <property type="match status" value="1"/>
</dbReference>
<dbReference type="AlphaFoldDB" id="A0A9X2A5E0"/>
<evidence type="ECO:0000256" key="1">
    <source>
        <dbReference type="SAM" id="SignalP"/>
    </source>
</evidence>
<feature type="signal peptide" evidence="1">
    <location>
        <begin position="1"/>
        <end position="25"/>
    </location>
</feature>
<dbReference type="SUPFAM" id="SSF52266">
    <property type="entry name" value="SGNH hydrolase"/>
    <property type="match status" value="1"/>
</dbReference>
<feature type="chain" id="PRO_5040810343" evidence="1">
    <location>
        <begin position="26"/>
        <end position="253"/>
    </location>
</feature>
<protein>
    <submittedName>
        <fullName evidence="3">GDSL-type esterase/lipase family protein</fullName>
    </submittedName>
</protein>
<dbReference type="GO" id="GO:0004622">
    <property type="term" value="F:phosphatidylcholine lysophospholipase activity"/>
    <property type="evidence" value="ECO:0007669"/>
    <property type="project" value="TreeGrafter"/>
</dbReference>
<dbReference type="InterPro" id="IPR051532">
    <property type="entry name" value="Ester_Hydrolysis_Enzymes"/>
</dbReference>
<organism evidence="3 4">
    <name type="scientific">Christiangramia crocea</name>
    <dbReference type="NCBI Taxonomy" id="2904124"/>
    <lineage>
        <taxon>Bacteria</taxon>
        <taxon>Pseudomonadati</taxon>
        <taxon>Bacteroidota</taxon>
        <taxon>Flavobacteriia</taxon>
        <taxon>Flavobacteriales</taxon>
        <taxon>Flavobacteriaceae</taxon>
        <taxon>Christiangramia</taxon>
    </lineage>
</organism>
<evidence type="ECO:0000259" key="2">
    <source>
        <dbReference type="Pfam" id="PF13472"/>
    </source>
</evidence>
<proteinExistence type="predicted"/>
<evidence type="ECO:0000313" key="3">
    <source>
        <dbReference type="EMBL" id="MCG9970021.1"/>
    </source>
</evidence>
<dbReference type="Pfam" id="PF13472">
    <property type="entry name" value="Lipase_GDSL_2"/>
    <property type="match status" value="1"/>
</dbReference>
<comment type="caution">
    <text evidence="3">The sequence shown here is derived from an EMBL/GenBank/DDBJ whole genome shotgun (WGS) entry which is preliminary data.</text>
</comment>
<evidence type="ECO:0000313" key="4">
    <source>
        <dbReference type="Proteomes" id="UP001139344"/>
    </source>
</evidence>
<dbReference type="Gene3D" id="3.40.50.1110">
    <property type="entry name" value="SGNH hydrolase"/>
    <property type="match status" value="1"/>
</dbReference>
<name>A0A9X2A5E0_9FLAO</name>
<dbReference type="RefSeq" id="WP_240095154.1">
    <property type="nucleotide sequence ID" value="NZ_JAJSON010000001.1"/>
</dbReference>
<feature type="domain" description="SGNH hydrolase-type esterase" evidence="2">
    <location>
        <begin position="70"/>
        <end position="239"/>
    </location>
</feature>
<dbReference type="EMBL" id="JAJSON010000001">
    <property type="protein sequence ID" value="MCG9970021.1"/>
    <property type="molecule type" value="Genomic_DNA"/>
</dbReference>
<gene>
    <name evidence="3" type="ORF">LU635_00110</name>
</gene>
<reference evidence="3" key="1">
    <citation type="submission" date="2021-12" db="EMBL/GenBank/DDBJ databases">
        <title>Description of Gramella crocea sp. nov., a new bacterium isolated from activated sludge.</title>
        <authorList>
            <person name="Zhang X."/>
        </authorList>
    </citation>
    <scope>NUCLEOTIDE SEQUENCE</scope>
    <source>
        <strain evidence="3">YB25</strain>
    </source>
</reference>
<keyword evidence="4" id="KW-1185">Reference proteome</keyword>
<accession>A0A9X2A5E0</accession>
<dbReference type="InterPro" id="IPR036514">
    <property type="entry name" value="SGNH_hydro_sf"/>
</dbReference>
<dbReference type="InterPro" id="IPR013830">
    <property type="entry name" value="SGNH_hydro"/>
</dbReference>
<sequence>MKKALFITQLFICTILLSRPLSMVAQGNDAELYPTDSIVSKYHNDWTQNHYRKRIEIFRKNPLQYNEIVFIGNSITEQGRDWGDKFGMSNIRNRGISGDLTDGVLKRLEEIVHFEPNAVFLLIGINDLFNMYHKIDNARNLKYDKIVPSVAFIGKNILEISKIIKKESPLTKVFVRTVLPTQREFLKDDIIKLNNIIRENENKGYYKVIDLYKGFVDRDGFLNKKLTIDGVHLSPEGYTKWVALEKPILKTLN</sequence>